<proteinExistence type="predicted"/>
<name>A0ACC0PXJ2_RHOML</name>
<keyword evidence="2" id="KW-1185">Reference proteome</keyword>
<accession>A0ACC0PXJ2</accession>
<protein>
    <submittedName>
        <fullName evidence="1">Uncharacterized protein</fullName>
    </submittedName>
</protein>
<organism evidence="1 2">
    <name type="scientific">Rhododendron molle</name>
    <name type="common">Chinese azalea</name>
    <name type="synonym">Azalea mollis</name>
    <dbReference type="NCBI Taxonomy" id="49168"/>
    <lineage>
        <taxon>Eukaryota</taxon>
        <taxon>Viridiplantae</taxon>
        <taxon>Streptophyta</taxon>
        <taxon>Embryophyta</taxon>
        <taxon>Tracheophyta</taxon>
        <taxon>Spermatophyta</taxon>
        <taxon>Magnoliopsida</taxon>
        <taxon>eudicotyledons</taxon>
        <taxon>Gunneridae</taxon>
        <taxon>Pentapetalae</taxon>
        <taxon>asterids</taxon>
        <taxon>Ericales</taxon>
        <taxon>Ericaceae</taxon>
        <taxon>Ericoideae</taxon>
        <taxon>Rhodoreae</taxon>
        <taxon>Rhododendron</taxon>
    </lineage>
</organism>
<dbReference type="Proteomes" id="UP001062846">
    <property type="component" value="Chromosome 1"/>
</dbReference>
<dbReference type="EMBL" id="CM046388">
    <property type="protein sequence ID" value="KAI8570468.1"/>
    <property type="molecule type" value="Genomic_DNA"/>
</dbReference>
<evidence type="ECO:0000313" key="1">
    <source>
        <dbReference type="EMBL" id="KAI8570468.1"/>
    </source>
</evidence>
<evidence type="ECO:0000313" key="2">
    <source>
        <dbReference type="Proteomes" id="UP001062846"/>
    </source>
</evidence>
<reference evidence="1" key="1">
    <citation type="submission" date="2022-02" db="EMBL/GenBank/DDBJ databases">
        <title>Plant Genome Project.</title>
        <authorList>
            <person name="Zhang R.-G."/>
        </authorList>
    </citation>
    <scope>NUCLEOTIDE SEQUENCE</scope>
    <source>
        <strain evidence="1">AT1</strain>
    </source>
</reference>
<gene>
    <name evidence="1" type="ORF">RHMOL_Rhmol01G0036000</name>
</gene>
<comment type="caution">
    <text evidence="1">The sequence shown here is derived from an EMBL/GenBank/DDBJ whole genome shotgun (WGS) entry which is preliminary data.</text>
</comment>
<sequence length="158" mass="17135">MEEIQQIRRFKYILLKAGANRREQPIAEVEQFEPPSCSEKGYIHGCSFTYCDNGIPSWDESAGGVWQNHSPGQIAGKSVFARVDCLCEVPSWDGCGRTFVAATLLWIAVMTVFMVRSTCSTRKSQNVGHGKGSILKVGGGGRPRSGANADGGNHQSNV</sequence>